<dbReference type="OrthoDB" id="10255582at2759"/>
<dbReference type="GO" id="GO:0035721">
    <property type="term" value="P:intraciliary retrograde transport"/>
    <property type="evidence" value="ECO:0007669"/>
    <property type="project" value="TreeGrafter"/>
</dbReference>
<evidence type="ECO:0000259" key="8">
    <source>
        <dbReference type="Pfam" id="PF23381"/>
    </source>
</evidence>
<keyword evidence="5" id="KW-0969">Cilium</keyword>
<evidence type="ECO:0000313" key="9">
    <source>
        <dbReference type="EMBL" id="GHP10116.1"/>
    </source>
</evidence>
<evidence type="ECO:0000256" key="6">
    <source>
        <dbReference type="ARBA" id="ARBA00023273"/>
    </source>
</evidence>
<keyword evidence="6" id="KW-0966">Cell projection</keyword>
<dbReference type="SUPFAM" id="SSF50978">
    <property type="entry name" value="WD40 repeat-like"/>
    <property type="match status" value="1"/>
</dbReference>
<dbReference type="InterPro" id="IPR056153">
    <property type="entry name" value="Beta-prop_IFT122_1st"/>
</dbReference>
<dbReference type="InterPro" id="IPR015943">
    <property type="entry name" value="WD40/YVTN_repeat-like_dom_sf"/>
</dbReference>
<protein>
    <recommendedName>
        <fullName evidence="2">Intraflagellar transport protein 122 homolog</fullName>
    </recommendedName>
</protein>
<dbReference type="PANTHER" id="PTHR12764">
    <property type="entry name" value="WD REPEAT DOMAIN-RELATED"/>
    <property type="match status" value="1"/>
</dbReference>
<evidence type="ECO:0000313" key="10">
    <source>
        <dbReference type="Proteomes" id="UP000660262"/>
    </source>
</evidence>
<feature type="domain" description="IFT122 first beta-propeller" evidence="8">
    <location>
        <begin position="266"/>
        <end position="317"/>
    </location>
</feature>
<dbReference type="Pfam" id="PF23381">
    <property type="entry name" value="Beta-prop_IFT122_1st"/>
    <property type="match status" value="2"/>
</dbReference>
<sequence length="534" mass="57114">MRAVVAWSDQVPERDGIRSVCYDLVFSPDGSQVVAAVGSRVVVYDASDGDLLHSLKGHKDSVYCVAYSKDGKRFASGGADRQVIIWTSKAEGILKFSHHDSIQCLAYNPITQQLSSATASDFGLWSPEAKSVEKHKMPAKVLSQSWTADGQYLALGMVDGRISVRDRKGTEKVMIQRTAPIWTLSWAPERGGGFVSSGANDPNKASLVASEVLCVGCWDGTLSFYQLSGNQIGRDRFLGYGGKDAKSAQAAADASKTLSSNKAVDAPTYCDPCSVAYFTGGEYIVVGGTDKRVSLCTTEGVRLTTVAERSSWVWACFLLENGLTDVEALKLLEEEPDIGDALAPVGASNGGGGKRGDRENIGSSVQTLELGGYDDELMGEAEAVVSEGMGDAMGGGGMSGMPYGRSPMRNRVASVEDDPFVAGKGEAIVCGRRHLRRLRRSDVLVVPDPKSGSLAPRQYFRIVSHDIPLKAAEGHLYEADEYEMYCLENKVAPISREHTGATADAGLVSLEGIMAPAPSDEFDTDSPQHNKAEL</sequence>
<gene>
    <name evidence="9" type="ORF">PPROV_000884900</name>
</gene>
<evidence type="ECO:0000256" key="2">
    <source>
        <dbReference type="ARBA" id="ARBA00019442"/>
    </source>
</evidence>
<evidence type="ECO:0000256" key="5">
    <source>
        <dbReference type="ARBA" id="ARBA00023069"/>
    </source>
</evidence>
<feature type="repeat" description="WD" evidence="7">
    <location>
        <begin position="55"/>
        <end position="86"/>
    </location>
</feature>
<dbReference type="GO" id="GO:0097730">
    <property type="term" value="C:non-motile cilium"/>
    <property type="evidence" value="ECO:0007669"/>
    <property type="project" value="TreeGrafter"/>
</dbReference>
<dbReference type="EMBL" id="BNJQ01000028">
    <property type="protein sequence ID" value="GHP10116.1"/>
    <property type="molecule type" value="Genomic_DNA"/>
</dbReference>
<dbReference type="SMART" id="SM00320">
    <property type="entry name" value="WD40"/>
    <property type="match status" value="6"/>
</dbReference>
<comment type="subcellular location">
    <subcellularLocation>
        <location evidence="1">Cell projection</location>
        <location evidence="1">Cilium</location>
    </subcellularLocation>
</comment>
<evidence type="ECO:0000256" key="7">
    <source>
        <dbReference type="PROSITE-ProRule" id="PRU00221"/>
    </source>
</evidence>
<dbReference type="AlphaFoldDB" id="A0A830HRJ6"/>
<dbReference type="InterPro" id="IPR001680">
    <property type="entry name" value="WD40_rpt"/>
</dbReference>
<organism evidence="9 10">
    <name type="scientific">Pycnococcus provasolii</name>
    <dbReference type="NCBI Taxonomy" id="41880"/>
    <lineage>
        <taxon>Eukaryota</taxon>
        <taxon>Viridiplantae</taxon>
        <taxon>Chlorophyta</taxon>
        <taxon>Pseudoscourfieldiophyceae</taxon>
        <taxon>Pseudoscourfieldiales</taxon>
        <taxon>Pycnococcaceae</taxon>
        <taxon>Pycnococcus</taxon>
    </lineage>
</organism>
<dbReference type="GO" id="GO:1905515">
    <property type="term" value="P:non-motile cilium assembly"/>
    <property type="evidence" value="ECO:0007669"/>
    <property type="project" value="TreeGrafter"/>
</dbReference>
<dbReference type="Gene3D" id="2.130.10.10">
    <property type="entry name" value="YVTN repeat-like/Quinoprotein amine dehydrogenase"/>
    <property type="match status" value="2"/>
</dbReference>
<keyword evidence="3 7" id="KW-0853">WD repeat</keyword>
<dbReference type="GO" id="GO:0061512">
    <property type="term" value="P:protein localization to cilium"/>
    <property type="evidence" value="ECO:0007669"/>
    <property type="project" value="TreeGrafter"/>
</dbReference>
<evidence type="ECO:0000256" key="3">
    <source>
        <dbReference type="ARBA" id="ARBA00022574"/>
    </source>
</evidence>
<keyword evidence="4" id="KW-0677">Repeat</keyword>
<dbReference type="PROSITE" id="PS50294">
    <property type="entry name" value="WD_REPEATS_REGION"/>
    <property type="match status" value="1"/>
</dbReference>
<dbReference type="GO" id="GO:0030991">
    <property type="term" value="C:intraciliary transport particle A"/>
    <property type="evidence" value="ECO:0007669"/>
    <property type="project" value="TreeGrafter"/>
</dbReference>
<comment type="caution">
    <text evidence="9">The sequence shown here is derived from an EMBL/GenBank/DDBJ whole genome shotgun (WGS) entry which is preliminary data.</text>
</comment>
<proteinExistence type="predicted"/>
<accession>A0A830HRJ6</accession>
<feature type="domain" description="IFT122 first beta-propeller" evidence="8">
    <location>
        <begin position="2"/>
        <end position="189"/>
    </location>
</feature>
<dbReference type="PROSITE" id="PS50082">
    <property type="entry name" value="WD_REPEATS_2"/>
    <property type="match status" value="1"/>
</dbReference>
<evidence type="ECO:0000256" key="1">
    <source>
        <dbReference type="ARBA" id="ARBA00004138"/>
    </source>
</evidence>
<dbReference type="Proteomes" id="UP000660262">
    <property type="component" value="Unassembled WGS sequence"/>
</dbReference>
<dbReference type="InterPro" id="IPR039857">
    <property type="entry name" value="Ift122/121"/>
</dbReference>
<name>A0A830HRJ6_9CHLO</name>
<evidence type="ECO:0000256" key="4">
    <source>
        <dbReference type="ARBA" id="ARBA00022737"/>
    </source>
</evidence>
<keyword evidence="10" id="KW-1185">Reference proteome</keyword>
<dbReference type="InterPro" id="IPR036322">
    <property type="entry name" value="WD40_repeat_dom_sf"/>
</dbReference>
<dbReference type="PANTHER" id="PTHR12764:SF4">
    <property type="entry name" value="INTRAFLAGELLAR TRANSPORT PROTEIN 122 HOMOLOG"/>
    <property type="match status" value="1"/>
</dbReference>
<reference evidence="9" key="1">
    <citation type="submission" date="2020-10" db="EMBL/GenBank/DDBJ databases">
        <title>Unveiling of a novel bifunctional photoreceptor, Dualchrome1, isolated from a cosmopolitan green alga.</title>
        <authorList>
            <person name="Suzuki S."/>
            <person name="Kawachi M."/>
        </authorList>
    </citation>
    <scope>NUCLEOTIDE SEQUENCE</scope>
    <source>
        <strain evidence="9">NIES 2893</strain>
    </source>
</reference>